<keyword evidence="2 6" id="KW-0547">Nucleotide-binding</keyword>
<dbReference type="InterPro" id="IPR033756">
    <property type="entry name" value="YlxH/NBP35"/>
</dbReference>
<evidence type="ECO:0000256" key="3">
    <source>
        <dbReference type="ARBA" id="ARBA00022840"/>
    </source>
</evidence>
<dbReference type="FunFam" id="3.40.50.300:FF:001119">
    <property type="entry name" value="Iron-sulfur cluster carrier protein"/>
    <property type="match status" value="1"/>
</dbReference>
<keyword evidence="1 6" id="KW-0479">Metal-binding</keyword>
<keyword evidence="9" id="KW-1185">Reference proteome</keyword>
<dbReference type="PANTHER" id="PTHR23264">
    <property type="entry name" value="NUCLEOTIDE-BINDING PROTEIN NBP35 YEAST -RELATED"/>
    <property type="match status" value="1"/>
</dbReference>
<dbReference type="GO" id="GO:0005829">
    <property type="term" value="C:cytosol"/>
    <property type="evidence" value="ECO:0007669"/>
    <property type="project" value="TreeGrafter"/>
</dbReference>
<dbReference type="GO" id="GO:0140663">
    <property type="term" value="F:ATP-dependent FeS chaperone activity"/>
    <property type="evidence" value="ECO:0007669"/>
    <property type="project" value="InterPro"/>
</dbReference>
<dbReference type="InterPro" id="IPR000808">
    <property type="entry name" value="Mrp-like_CS"/>
</dbReference>
<dbReference type="SUPFAM" id="SSF52540">
    <property type="entry name" value="P-loop containing nucleoside triphosphate hydrolases"/>
    <property type="match status" value="1"/>
</dbReference>
<dbReference type="SUPFAM" id="SSF53146">
    <property type="entry name" value="Nitrogenase accessory factor-like"/>
    <property type="match status" value="1"/>
</dbReference>
<evidence type="ECO:0000313" key="9">
    <source>
        <dbReference type="Proteomes" id="UP001144471"/>
    </source>
</evidence>
<dbReference type="GO" id="GO:0051536">
    <property type="term" value="F:iron-sulfur cluster binding"/>
    <property type="evidence" value="ECO:0007669"/>
    <property type="project" value="UniProtKB-UniRule"/>
</dbReference>
<dbReference type="Pfam" id="PF10609">
    <property type="entry name" value="ParA"/>
    <property type="match status" value="1"/>
</dbReference>
<evidence type="ECO:0000256" key="2">
    <source>
        <dbReference type="ARBA" id="ARBA00022741"/>
    </source>
</evidence>
<dbReference type="EMBL" id="BSDY01000003">
    <property type="protein sequence ID" value="GLI55348.1"/>
    <property type="molecule type" value="Genomic_DNA"/>
</dbReference>
<comment type="caution">
    <text evidence="8">The sequence shown here is derived from an EMBL/GenBank/DDBJ whole genome shotgun (WGS) entry which is preliminary data.</text>
</comment>
<keyword evidence="6" id="KW-0378">Hydrolase</keyword>
<proteinExistence type="inferred from homology"/>
<dbReference type="Gene3D" id="3.30.420.130">
    <property type="entry name" value="Dinitrogenase iron-molybdenum cofactor biosynthesis domain"/>
    <property type="match status" value="1"/>
</dbReference>
<dbReference type="Proteomes" id="UP001144471">
    <property type="component" value="Unassembled WGS sequence"/>
</dbReference>
<evidence type="ECO:0000256" key="5">
    <source>
        <dbReference type="ARBA" id="ARBA00023014"/>
    </source>
</evidence>
<dbReference type="GO" id="GO:0016226">
    <property type="term" value="P:iron-sulfur cluster assembly"/>
    <property type="evidence" value="ECO:0007669"/>
    <property type="project" value="InterPro"/>
</dbReference>
<name>A0A9W6GJH0_9FUSO</name>
<dbReference type="InterPro" id="IPR003731">
    <property type="entry name" value="Di-Nase_FeMo-co_biosynth"/>
</dbReference>
<dbReference type="PROSITE" id="PS01215">
    <property type="entry name" value="MRP"/>
    <property type="match status" value="1"/>
</dbReference>
<evidence type="ECO:0000256" key="6">
    <source>
        <dbReference type="HAMAP-Rule" id="MF_02040"/>
    </source>
</evidence>
<dbReference type="InterPro" id="IPR019591">
    <property type="entry name" value="Mrp/NBP35_ATP-bd"/>
</dbReference>
<dbReference type="AlphaFoldDB" id="A0A9W6GJH0"/>
<gene>
    <name evidence="8" type="ORF">PM10SUCC1_08620</name>
</gene>
<comment type="subunit">
    <text evidence="6">Homodimer.</text>
</comment>
<dbReference type="GO" id="GO:0046872">
    <property type="term" value="F:metal ion binding"/>
    <property type="evidence" value="ECO:0007669"/>
    <property type="project" value="UniProtKB-KW"/>
</dbReference>
<comment type="function">
    <text evidence="6">Binds and transfers iron-sulfur (Fe-S) clusters to target apoproteins. Can hydrolyze ATP.</text>
</comment>
<organism evidence="8 9">
    <name type="scientific">Propionigenium maris DSM 9537</name>
    <dbReference type="NCBI Taxonomy" id="1123000"/>
    <lineage>
        <taxon>Bacteria</taxon>
        <taxon>Fusobacteriati</taxon>
        <taxon>Fusobacteriota</taxon>
        <taxon>Fusobacteriia</taxon>
        <taxon>Fusobacteriales</taxon>
        <taxon>Fusobacteriaceae</taxon>
        <taxon>Propionigenium</taxon>
    </lineage>
</organism>
<dbReference type="NCBIfam" id="NF041136">
    <property type="entry name" value="MrpORP"/>
    <property type="match status" value="1"/>
</dbReference>
<sequence>MSCQGSNNFYDQEVKIRETMGKVKHKIVVMSGKGGVGKSTLSTNIAYGLALAGKKVGLLDADLHGPNIPLMLGVEGMKLTSLDEPLKLSDNLKVVSLSFYLEKPDDPIIWRGPAKIGAIRQLLGDVNWGEIDYLVVDLPPGTGDEPLTVAQTLGDTDGSVIVTTPQEVSILDSRKSVKFSQMVGMPILGIVENMSGFVCPHCDERIDIFKSGGGERAAEEMEVDLLGKIPMTPEMVQAGDEGKPYIFSRREGVAYSALNSVVEKIIDKVEGGSEDMKNSDGIRIAFPTNNGETVETHFGHCKRFAIYTVKGQEIVNREIVDAPPHQPGLLPRFLGELKANTIITGGMGQRAIDFFKAQDIEVILGATGGIEGNLKEYMGGALYSKGSACSHDHGDHACSH</sequence>
<dbReference type="InterPro" id="IPR036105">
    <property type="entry name" value="DiNase_FeMo-co_biosyn_sf"/>
</dbReference>
<evidence type="ECO:0000313" key="8">
    <source>
        <dbReference type="EMBL" id="GLI55348.1"/>
    </source>
</evidence>
<comment type="similarity">
    <text evidence="6">Belongs to the Mrp/NBP35 ATP-binding proteins family.</text>
</comment>
<dbReference type="InterPro" id="IPR027417">
    <property type="entry name" value="P-loop_NTPase"/>
</dbReference>
<dbReference type="HAMAP" id="MF_02040">
    <property type="entry name" value="Mrp_NBP35"/>
    <property type="match status" value="1"/>
</dbReference>
<keyword evidence="3 6" id="KW-0067">ATP-binding</keyword>
<feature type="domain" description="Dinitrogenase iron-molybdenum cofactor biosynthesis" evidence="7">
    <location>
        <begin position="291"/>
        <end position="377"/>
    </location>
</feature>
<dbReference type="CDD" id="cd02037">
    <property type="entry name" value="Mrp_NBP35"/>
    <property type="match status" value="1"/>
</dbReference>
<reference evidence="8" key="1">
    <citation type="submission" date="2022-12" db="EMBL/GenBank/DDBJ databases">
        <title>Reference genome sequencing for broad-spectrum identification of bacterial and archaeal isolates by mass spectrometry.</title>
        <authorList>
            <person name="Sekiguchi Y."/>
            <person name="Tourlousse D.M."/>
        </authorList>
    </citation>
    <scope>NUCLEOTIDE SEQUENCE</scope>
    <source>
        <strain evidence="8">10succ1</strain>
    </source>
</reference>
<dbReference type="GO" id="GO:0005524">
    <property type="term" value="F:ATP binding"/>
    <property type="evidence" value="ECO:0007669"/>
    <property type="project" value="UniProtKB-UniRule"/>
</dbReference>
<evidence type="ECO:0000259" key="7">
    <source>
        <dbReference type="Pfam" id="PF02579"/>
    </source>
</evidence>
<dbReference type="RefSeq" id="WP_281833735.1">
    <property type="nucleotide sequence ID" value="NZ_BSDY01000003.1"/>
</dbReference>
<dbReference type="PANTHER" id="PTHR23264:SF19">
    <property type="entry name" value="CYTOSOLIC FE-S CLUSTER ASSEMBLY FACTOR NUBP2"/>
    <property type="match status" value="1"/>
</dbReference>
<feature type="binding site" evidence="6">
    <location>
        <begin position="32"/>
        <end position="39"/>
    </location>
    <ligand>
        <name>ATP</name>
        <dbReference type="ChEBI" id="CHEBI:30616"/>
    </ligand>
</feature>
<dbReference type="Pfam" id="PF02579">
    <property type="entry name" value="Nitro_FeMo-Co"/>
    <property type="match status" value="1"/>
</dbReference>
<evidence type="ECO:0000256" key="1">
    <source>
        <dbReference type="ARBA" id="ARBA00022723"/>
    </source>
</evidence>
<dbReference type="Gene3D" id="3.40.50.300">
    <property type="entry name" value="P-loop containing nucleotide triphosphate hydrolases"/>
    <property type="match status" value="1"/>
</dbReference>
<protein>
    <recommendedName>
        <fullName evidence="6">Iron-sulfur cluster carrier protein</fullName>
    </recommendedName>
</protein>
<dbReference type="CDD" id="cd00562">
    <property type="entry name" value="NifX_NifB"/>
    <property type="match status" value="1"/>
</dbReference>
<keyword evidence="4 6" id="KW-0408">Iron</keyword>
<keyword evidence="5 6" id="KW-0411">Iron-sulfur</keyword>
<evidence type="ECO:0000256" key="4">
    <source>
        <dbReference type="ARBA" id="ARBA00023004"/>
    </source>
</evidence>
<accession>A0A9W6GJH0</accession>
<dbReference type="GO" id="GO:0016887">
    <property type="term" value="F:ATP hydrolysis activity"/>
    <property type="evidence" value="ECO:0007669"/>
    <property type="project" value="UniProtKB-UniRule"/>
</dbReference>